<dbReference type="InterPro" id="IPR013098">
    <property type="entry name" value="Ig_I-set"/>
</dbReference>
<dbReference type="InterPro" id="IPR003961">
    <property type="entry name" value="FN3_dom"/>
</dbReference>
<dbReference type="Pfam" id="PF00041">
    <property type="entry name" value="fn3"/>
    <property type="match status" value="1"/>
</dbReference>
<dbReference type="InterPro" id="IPR007110">
    <property type="entry name" value="Ig-like_dom"/>
</dbReference>
<dbReference type="SUPFAM" id="SSF50044">
    <property type="entry name" value="SH3-domain"/>
    <property type="match status" value="1"/>
</dbReference>
<evidence type="ECO:0000256" key="5">
    <source>
        <dbReference type="ARBA" id="ARBA00022737"/>
    </source>
</evidence>
<evidence type="ECO:0000259" key="16">
    <source>
        <dbReference type="PROSITE" id="PS50853"/>
    </source>
</evidence>
<keyword evidence="2 10" id="KW-0728">SH3 domain</keyword>
<dbReference type="SMART" id="SM00060">
    <property type="entry name" value="FN3"/>
    <property type="match status" value="1"/>
</dbReference>
<dbReference type="PROSITE" id="PS00107">
    <property type="entry name" value="PROTEIN_KINASE_ATP"/>
    <property type="match status" value="1"/>
</dbReference>
<name>A0ABM1E1F4_PRICU</name>
<dbReference type="PROSITE" id="PS50002">
    <property type="entry name" value="SH3"/>
    <property type="match status" value="1"/>
</dbReference>
<dbReference type="Gene3D" id="2.30.30.40">
    <property type="entry name" value="SH3 Domains"/>
    <property type="match status" value="1"/>
</dbReference>
<evidence type="ECO:0000313" key="17">
    <source>
        <dbReference type="Proteomes" id="UP000695022"/>
    </source>
</evidence>
<dbReference type="PANTHER" id="PTHR24342:SF21">
    <property type="entry name" value="TRIO RHO GUANINE NUCLEOTIDE EXCHANGE FACTOR"/>
    <property type="match status" value="1"/>
</dbReference>
<dbReference type="InterPro" id="IPR036028">
    <property type="entry name" value="SH3-like_dom_sf"/>
</dbReference>
<evidence type="ECO:0000256" key="9">
    <source>
        <dbReference type="ARBA" id="ARBA00023319"/>
    </source>
</evidence>
<feature type="binding site" evidence="11">
    <location>
        <position position="468"/>
    </location>
    <ligand>
        <name>ATP</name>
        <dbReference type="ChEBI" id="CHEBI:30616"/>
    </ligand>
</feature>
<dbReference type="SUPFAM" id="SSF56112">
    <property type="entry name" value="Protein kinase-like (PK-like)"/>
    <property type="match status" value="1"/>
</dbReference>
<keyword evidence="7" id="KW-0418">Kinase</keyword>
<feature type="compositionally biased region" description="Polar residues" evidence="12">
    <location>
        <begin position="179"/>
        <end position="188"/>
    </location>
</feature>
<feature type="domain" description="Fibronectin type-III" evidence="16">
    <location>
        <begin position="323"/>
        <end position="417"/>
    </location>
</feature>
<feature type="compositionally biased region" description="Basic and acidic residues" evidence="12">
    <location>
        <begin position="190"/>
        <end position="205"/>
    </location>
</feature>
<feature type="domain" description="Ig-like" evidence="15">
    <location>
        <begin position="225"/>
        <end position="316"/>
    </location>
</feature>
<keyword evidence="3" id="KW-0723">Serine/threonine-protein kinase</keyword>
<evidence type="ECO:0000256" key="10">
    <source>
        <dbReference type="PROSITE-ProRule" id="PRU00192"/>
    </source>
</evidence>
<feature type="compositionally biased region" description="Basic and acidic residues" evidence="12">
    <location>
        <begin position="43"/>
        <end position="62"/>
    </location>
</feature>
<reference evidence="18" key="1">
    <citation type="submission" date="2025-08" db="UniProtKB">
        <authorList>
            <consortium name="RefSeq"/>
        </authorList>
    </citation>
    <scope>IDENTIFICATION</scope>
</reference>
<dbReference type="CDD" id="cd00063">
    <property type="entry name" value="FN3"/>
    <property type="match status" value="1"/>
</dbReference>
<keyword evidence="5" id="KW-0677">Repeat</keyword>
<dbReference type="PROSITE" id="PS50835">
    <property type="entry name" value="IG_LIKE"/>
    <property type="match status" value="1"/>
</dbReference>
<dbReference type="PANTHER" id="PTHR24342">
    <property type="entry name" value="SERINE/THREONINE-PROTEIN KINASE 17"/>
    <property type="match status" value="1"/>
</dbReference>
<dbReference type="InterPro" id="IPR003599">
    <property type="entry name" value="Ig_sub"/>
</dbReference>
<dbReference type="SUPFAM" id="SSF49265">
    <property type="entry name" value="Fibronectin type III"/>
    <property type="match status" value="1"/>
</dbReference>
<gene>
    <name evidence="18" type="primary">LOC106808003</name>
</gene>
<dbReference type="InterPro" id="IPR001452">
    <property type="entry name" value="SH3_domain"/>
</dbReference>
<dbReference type="Pfam" id="PF07679">
    <property type="entry name" value="I-set"/>
    <property type="match status" value="1"/>
</dbReference>
<keyword evidence="8 11" id="KW-0067">ATP-binding</keyword>
<dbReference type="SMART" id="SM00409">
    <property type="entry name" value="IG"/>
    <property type="match status" value="1"/>
</dbReference>
<dbReference type="Gene3D" id="1.10.510.10">
    <property type="entry name" value="Transferase(Phosphotransferase) domain 1"/>
    <property type="match status" value="1"/>
</dbReference>
<dbReference type="RefSeq" id="XP_014666025.1">
    <property type="nucleotide sequence ID" value="XM_014810539.1"/>
</dbReference>
<dbReference type="SMART" id="SM00220">
    <property type="entry name" value="S_TKc"/>
    <property type="match status" value="1"/>
</dbReference>
<dbReference type="InterPro" id="IPR017441">
    <property type="entry name" value="Protein_kinase_ATP_BS"/>
</dbReference>
<comment type="similarity">
    <text evidence="1">Belongs to the protein kinase superfamily. CAMK Ser/Thr protein kinase family.</text>
</comment>
<dbReference type="InterPro" id="IPR036179">
    <property type="entry name" value="Ig-like_dom_sf"/>
</dbReference>
<dbReference type="PROSITE" id="PS50853">
    <property type="entry name" value="FN3"/>
    <property type="match status" value="1"/>
</dbReference>
<dbReference type="Pfam" id="PF23587">
    <property type="entry name" value="SH3_KALRN"/>
    <property type="match status" value="1"/>
</dbReference>
<keyword evidence="4" id="KW-0808">Transferase</keyword>
<keyword evidence="9" id="KW-0393">Immunoglobulin domain</keyword>
<keyword evidence="6 11" id="KW-0547">Nucleotide-binding</keyword>
<evidence type="ECO:0000313" key="18">
    <source>
        <dbReference type="RefSeq" id="XP_014666025.1"/>
    </source>
</evidence>
<dbReference type="Gene3D" id="2.60.40.10">
    <property type="entry name" value="Immunoglobulins"/>
    <property type="match status" value="2"/>
</dbReference>
<dbReference type="InterPro" id="IPR036116">
    <property type="entry name" value="FN3_sf"/>
</dbReference>
<sequence length="748" mass="82042">MASMTESIEDDPACMGGRSRDHRQNSVPSLSDGRSSPKAGRKKLFDVQELKRSLRPKSKTDSDVNTSTIVNTHSVPDLVHNAAEVSPARVKRHSATDCDFVNPNPAPTLAKVIGSYTAVKEDEITLSKGETVQVLTTSPYNMCLVYRAASSASPAAEGWVPAHALEFSDIAPRMKWHQSLVTPSQTKELSPVKENGRSQQSKRDSSPMCRANVKLLNPAFQNEAPAEVVAPLTNVTVHVRETATFECTIYGRPRPTVTWRSPCDQVVTAGLGVTASYSAEGLATLTISNCTKERSGEYTCIATNDLGSTHTSAVLSVLDKPSAPGTPAVVEQMGTSVKLKWQPSRNTGNTPITAYTVEYNEQGSGMWQAAVAFAPTTIQVVDYLTPNTVYQFRVSANNAVGISEPSEPSALVTIPAAAADGQDMHRPRVEWKTFFSKDHVEVNEIGRGRFSVVKQVVQKSSGVEMAAKFISKRLSSIEPAENEFTLLQGLQHLHLVPAVDTYETSCSYIITLRMVPGERLLDWLCQKPLYDEVQMKTYVRHLLEVVQYLHNCHIAHLDIKPENLLIDLSHTSPLLKLVDFGDARHICNNYYVHPLLGSPEFAAPELVLGQPVGLQTDMWSVGVVLYVLLSGVSPFLDDSVEETCSNIAHNDWSFPDQYFKNISDETKEIVSSLLCMDMAKRLTAQSCLEMAWFTRAAAGCSSPTSPIGRPLSTTRLQAFVERRKHQNDTKQISPVPASHVGITKSITF</sequence>
<proteinExistence type="inferred from homology"/>
<evidence type="ECO:0000259" key="15">
    <source>
        <dbReference type="PROSITE" id="PS50835"/>
    </source>
</evidence>
<dbReference type="SMART" id="SM00408">
    <property type="entry name" value="IGc2"/>
    <property type="match status" value="1"/>
</dbReference>
<dbReference type="InterPro" id="IPR047053">
    <property type="entry name" value="Kalirin_TRIO_SH3_2"/>
</dbReference>
<dbReference type="PROSITE" id="PS50011">
    <property type="entry name" value="PROTEIN_KINASE_DOM"/>
    <property type="match status" value="1"/>
</dbReference>
<protein>
    <submittedName>
        <fullName evidence="18">Kalirin-like</fullName>
    </submittedName>
</protein>
<keyword evidence="17" id="KW-1185">Reference proteome</keyword>
<dbReference type="Proteomes" id="UP000695022">
    <property type="component" value="Unplaced"/>
</dbReference>
<feature type="domain" description="Protein kinase" evidence="14">
    <location>
        <begin position="439"/>
        <end position="693"/>
    </location>
</feature>
<dbReference type="InterPro" id="IPR000719">
    <property type="entry name" value="Prot_kinase_dom"/>
</dbReference>
<accession>A0ABM1E1F4</accession>
<evidence type="ECO:0000256" key="3">
    <source>
        <dbReference type="ARBA" id="ARBA00022527"/>
    </source>
</evidence>
<evidence type="ECO:0000256" key="11">
    <source>
        <dbReference type="PROSITE-ProRule" id="PRU10141"/>
    </source>
</evidence>
<feature type="region of interest" description="Disordered" evidence="12">
    <location>
        <begin position="1"/>
        <end position="67"/>
    </location>
</feature>
<dbReference type="Gene3D" id="3.30.200.20">
    <property type="entry name" value="Phosphorylase Kinase, domain 1"/>
    <property type="match status" value="1"/>
</dbReference>
<feature type="compositionally biased region" description="Polar residues" evidence="12">
    <location>
        <begin position="25"/>
        <end position="34"/>
    </location>
</feature>
<feature type="domain" description="SH3" evidence="13">
    <location>
        <begin position="105"/>
        <end position="170"/>
    </location>
</feature>
<evidence type="ECO:0000259" key="14">
    <source>
        <dbReference type="PROSITE" id="PS50011"/>
    </source>
</evidence>
<dbReference type="GeneID" id="106808003"/>
<dbReference type="SMART" id="SM00326">
    <property type="entry name" value="SH3"/>
    <property type="match status" value="1"/>
</dbReference>
<evidence type="ECO:0000256" key="4">
    <source>
        <dbReference type="ARBA" id="ARBA00022679"/>
    </source>
</evidence>
<feature type="region of interest" description="Disordered" evidence="12">
    <location>
        <begin position="179"/>
        <end position="207"/>
    </location>
</feature>
<dbReference type="InterPro" id="IPR003598">
    <property type="entry name" value="Ig_sub2"/>
</dbReference>
<dbReference type="PROSITE" id="PS00108">
    <property type="entry name" value="PROTEIN_KINASE_ST"/>
    <property type="match status" value="1"/>
</dbReference>
<evidence type="ECO:0000256" key="1">
    <source>
        <dbReference type="ARBA" id="ARBA00006692"/>
    </source>
</evidence>
<evidence type="ECO:0000259" key="13">
    <source>
        <dbReference type="PROSITE" id="PS50002"/>
    </source>
</evidence>
<dbReference type="InterPro" id="IPR011009">
    <property type="entry name" value="Kinase-like_dom_sf"/>
</dbReference>
<evidence type="ECO:0000256" key="8">
    <source>
        <dbReference type="ARBA" id="ARBA00022840"/>
    </source>
</evidence>
<dbReference type="InterPro" id="IPR013783">
    <property type="entry name" value="Ig-like_fold"/>
</dbReference>
<dbReference type="SUPFAM" id="SSF48726">
    <property type="entry name" value="Immunoglobulin"/>
    <property type="match status" value="1"/>
</dbReference>
<evidence type="ECO:0000256" key="7">
    <source>
        <dbReference type="ARBA" id="ARBA00022777"/>
    </source>
</evidence>
<dbReference type="Pfam" id="PF00069">
    <property type="entry name" value="Pkinase"/>
    <property type="match status" value="1"/>
</dbReference>
<dbReference type="InterPro" id="IPR008271">
    <property type="entry name" value="Ser/Thr_kinase_AS"/>
</dbReference>
<evidence type="ECO:0000256" key="2">
    <source>
        <dbReference type="ARBA" id="ARBA00022443"/>
    </source>
</evidence>
<organism evidence="17 18">
    <name type="scientific">Priapulus caudatus</name>
    <name type="common">Priapulid worm</name>
    <dbReference type="NCBI Taxonomy" id="37621"/>
    <lineage>
        <taxon>Eukaryota</taxon>
        <taxon>Metazoa</taxon>
        <taxon>Ecdysozoa</taxon>
        <taxon>Scalidophora</taxon>
        <taxon>Priapulida</taxon>
        <taxon>Priapulimorpha</taxon>
        <taxon>Priapulimorphida</taxon>
        <taxon>Priapulidae</taxon>
        <taxon>Priapulus</taxon>
    </lineage>
</organism>
<evidence type="ECO:0000256" key="6">
    <source>
        <dbReference type="ARBA" id="ARBA00022741"/>
    </source>
</evidence>
<evidence type="ECO:0000256" key="12">
    <source>
        <dbReference type="SAM" id="MobiDB-lite"/>
    </source>
</evidence>